<evidence type="ECO:0000313" key="2">
    <source>
        <dbReference type="EMBL" id="ODV84405.1"/>
    </source>
</evidence>
<proteinExistence type="predicted"/>
<dbReference type="Proteomes" id="UP000094801">
    <property type="component" value="Unassembled WGS sequence"/>
</dbReference>
<dbReference type="EMBL" id="KV453857">
    <property type="protein sequence ID" value="ODV84405.1"/>
    <property type="molecule type" value="Genomic_DNA"/>
</dbReference>
<gene>
    <name evidence="2" type="ORF">CANARDRAFT_176967</name>
</gene>
<sequence>MSSKGFELEDDIEFCPDIPQHAHANANANAHAQAQQHSNHRFNPYTASFFSPCNSPSSSTNLTTASPLSPPSTTSNYTNKLSPITPASSQRPSSPNLMNSPRSNTPRVKKILEIVNPHTGLKIENSVN</sequence>
<feature type="compositionally biased region" description="Low complexity" evidence="1">
    <location>
        <begin position="47"/>
        <end position="75"/>
    </location>
</feature>
<protein>
    <submittedName>
        <fullName evidence="2">Uncharacterized protein</fullName>
    </submittedName>
</protein>
<feature type="compositionally biased region" description="Low complexity" evidence="1">
    <location>
        <begin position="25"/>
        <end position="37"/>
    </location>
</feature>
<dbReference type="AlphaFoldDB" id="A0A1E4SY31"/>
<feature type="region of interest" description="Disordered" evidence="1">
    <location>
        <begin position="25"/>
        <end position="108"/>
    </location>
</feature>
<accession>A0A1E4SY31</accession>
<feature type="compositionally biased region" description="Polar residues" evidence="1">
    <location>
        <begin position="76"/>
        <end position="106"/>
    </location>
</feature>
<reference evidence="3" key="1">
    <citation type="submission" date="2016-04" db="EMBL/GenBank/DDBJ databases">
        <title>Comparative genomics of biotechnologically important yeasts.</title>
        <authorList>
            <consortium name="DOE Joint Genome Institute"/>
            <person name="Riley R."/>
            <person name="Haridas S."/>
            <person name="Wolfe K.H."/>
            <person name="Lopes M.R."/>
            <person name="Hittinger C.T."/>
            <person name="Goker M."/>
            <person name="Salamov A."/>
            <person name="Wisecaver J."/>
            <person name="Long T.M."/>
            <person name="Aerts A.L."/>
            <person name="Barry K."/>
            <person name="Choi C."/>
            <person name="Clum A."/>
            <person name="Coughlan A.Y."/>
            <person name="Deshpande S."/>
            <person name="Douglass A.P."/>
            <person name="Hanson S.J."/>
            <person name="Klenk H.-P."/>
            <person name="Labutti K."/>
            <person name="Lapidus A."/>
            <person name="Lindquist E."/>
            <person name="Lipzen A."/>
            <person name="Meier-Kolthoff J.P."/>
            <person name="Ohm R.A."/>
            <person name="Otillar R.P."/>
            <person name="Pangilinan J."/>
            <person name="Peng Y."/>
            <person name="Rokas A."/>
            <person name="Rosa C.A."/>
            <person name="Scheuner C."/>
            <person name="Sibirny A.A."/>
            <person name="Slot J.C."/>
            <person name="Stielow J.B."/>
            <person name="Sun H."/>
            <person name="Kurtzman C.P."/>
            <person name="Blackwell M."/>
            <person name="Grigoriev I.V."/>
            <person name="Jeffries T.W."/>
        </authorList>
    </citation>
    <scope>NUCLEOTIDE SEQUENCE [LARGE SCALE GENOMIC DNA]</scope>
    <source>
        <strain evidence="3">NRRL YB-2248</strain>
    </source>
</reference>
<evidence type="ECO:0000313" key="3">
    <source>
        <dbReference type="Proteomes" id="UP000094801"/>
    </source>
</evidence>
<evidence type="ECO:0000256" key="1">
    <source>
        <dbReference type="SAM" id="MobiDB-lite"/>
    </source>
</evidence>
<keyword evidence="3" id="KW-1185">Reference proteome</keyword>
<organism evidence="2 3">
    <name type="scientific">[Candida] arabinofermentans NRRL YB-2248</name>
    <dbReference type="NCBI Taxonomy" id="983967"/>
    <lineage>
        <taxon>Eukaryota</taxon>
        <taxon>Fungi</taxon>
        <taxon>Dikarya</taxon>
        <taxon>Ascomycota</taxon>
        <taxon>Saccharomycotina</taxon>
        <taxon>Pichiomycetes</taxon>
        <taxon>Pichiales</taxon>
        <taxon>Pichiaceae</taxon>
        <taxon>Ogataea</taxon>
        <taxon>Ogataea/Candida clade</taxon>
    </lineage>
</organism>
<dbReference type="OrthoDB" id="5408025at2759"/>
<name>A0A1E4SY31_9ASCO</name>